<organism evidence="1 2">
    <name type="scientific">Rhodococcus qingshengii</name>
    <dbReference type="NCBI Taxonomy" id="334542"/>
    <lineage>
        <taxon>Bacteria</taxon>
        <taxon>Bacillati</taxon>
        <taxon>Actinomycetota</taxon>
        <taxon>Actinomycetes</taxon>
        <taxon>Mycobacteriales</taxon>
        <taxon>Nocardiaceae</taxon>
        <taxon>Rhodococcus</taxon>
        <taxon>Rhodococcus erythropolis group</taxon>
    </lineage>
</organism>
<name>A0A2A5JE92_RHOSG</name>
<evidence type="ECO:0000313" key="2">
    <source>
        <dbReference type="Proteomes" id="UP000230886"/>
    </source>
</evidence>
<sequence>MLVYADADNLAEWLGEPAPDNATSLLRHASSRVANACRCDIYDTQPSGLPVDDDIREALRDATCAQAEQWSALKVNPAAGAGGFDVQITSSSIDGSSLSTTAATVDAARAEALDGLCELSVSILRNAGLASSLVRSS</sequence>
<dbReference type="Proteomes" id="UP000230886">
    <property type="component" value="Unassembled WGS sequence"/>
</dbReference>
<evidence type="ECO:0000313" key="1">
    <source>
        <dbReference type="EMBL" id="PCK27853.1"/>
    </source>
</evidence>
<dbReference type="RefSeq" id="WP_099697398.1">
    <property type="nucleotide sequence ID" value="NZ_NOVD01000004.1"/>
</dbReference>
<proteinExistence type="predicted"/>
<dbReference type="EMBL" id="NOVD01000004">
    <property type="protein sequence ID" value="PCK27853.1"/>
    <property type="molecule type" value="Genomic_DNA"/>
</dbReference>
<protein>
    <submittedName>
        <fullName evidence="1">Uncharacterized protein</fullName>
    </submittedName>
</protein>
<accession>A0A2A5JE92</accession>
<gene>
    <name evidence="1" type="ORF">CHR55_10235</name>
</gene>
<comment type="caution">
    <text evidence="1">The sequence shown here is derived from an EMBL/GenBank/DDBJ whole genome shotgun (WGS) entry which is preliminary data.</text>
</comment>
<reference evidence="1 2" key="1">
    <citation type="submission" date="2017-07" db="EMBL/GenBank/DDBJ databases">
        <title>Draft sequence of Rhodococcus enclensis 23b-28.</title>
        <authorList>
            <person name="Besaury L."/>
            <person name="Sancelme M."/>
            <person name="Amato P."/>
            <person name="Lallement A."/>
            <person name="Delort A.-M."/>
        </authorList>
    </citation>
    <scope>NUCLEOTIDE SEQUENCE [LARGE SCALE GENOMIC DNA]</scope>
    <source>
        <strain evidence="1 2">23b-28</strain>
    </source>
</reference>
<dbReference type="AlphaFoldDB" id="A0A2A5JE92"/>